<evidence type="ECO:0000313" key="1">
    <source>
        <dbReference type="EMBL" id="VFS82970.1"/>
    </source>
</evidence>
<dbReference type="EMBL" id="CAADJG010000002">
    <property type="protein sequence ID" value="VFS82970.1"/>
    <property type="molecule type" value="Genomic_DNA"/>
</dbReference>
<evidence type="ECO:0000313" key="2">
    <source>
        <dbReference type="Proteomes" id="UP000332594"/>
    </source>
</evidence>
<protein>
    <submittedName>
        <fullName evidence="1">Uncharacterized protein</fullName>
    </submittedName>
</protein>
<sequence length="181" mass="20645">MPPHRGLVAELVEGNPRQVVIQRKHHLAAGAVHGLRITQHQRHVGLRLAGEVLARGVDHPQGRLIDDQLRMRIGFIAFDQRKIVRNIGVQRRQLKVNRAGFLLPVGKGLRADFIDLIRRIDEIGRFVMRLLRADIPHARVLRGHHRQAVFNRLRIVAIGNIHHVESMLNRTRIMVSASHST</sequence>
<reference evidence="1 2" key="1">
    <citation type="submission" date="2019-03" db="EMBL/GenBank/DDBJ databases">
        <authorList>
            <consortium name="Pathogen Informatics"/>
        </authorList>
    </citation>
    <scope>NUCLEOTIDE SEQUENCE [LARGE SCALE GENOMIC DNA]</scope>
    <source>
        <strain evidence="1 2">NCTC13038</strain>
    </source>
</reference>
<dbReference type="Proteomes" id="UP000332594">
    <property type="component" value="Unassembled WGS sequence"/>
</dbReference>
<name>A0A485CE90_RAOTE</name>
<organism evidence="1 2">
    <name type="scientific">Raoultella terrigena</name>
    <name type="common">Klebsiella terrigena</name>
    <dbReference type="NCBI Taxonomy" id="577"/>
    <lineage>
        <taxon>Bacteria</taxon>
        <taxon>Pseudomonadati</taxon>
        <taxon>Pseudomonadota</taxon>
        <taxon>Gammaproteobacteria</taxon>
        <taxon>Enterobacterales</taxon>
        <taxon>Enterobacteriaceae</taxon>
        <taxon>Klebsiella/Raoultella group</taxon>
        <taxon>Raoultella</taxon>
    </lineage>
</organism>
<accession>A0A485CE90</accession>
<dbReference type="AlphaFoldDB" id="A0A485CE90"/>
<gene>
    <name evidence="1" type="ORF">NCTC13038_04691</name>
</gene>
<proteinExistence type="predicted"/>